<proteinExistence type="predicted"/>
<organism evidence="1">
    <name type="scientific">Oppiella nova</name>
    <dbReference type="NCBI Taxonomy" id="334625"/>
    <lineage>
        <taxon>Eukaryota</taxon>
        <taxon>Metazoa</taxon>
        <taxon>Ecdysozoa</taxon>
        <taxon>Arthropoda</taxon>
        <taxon>Chelicerata</taxon>
        <taxon>Arachnida</taxon>
        <taxon>Acari</taxon>
        <taxon>Acariformes</taxon>
        <taxon>Sarcoptiformes</taxon>
        <taxon>Oribatida</taxon>
        <taxon>Brachypylina</taxon>
        <taxon>Oppioidea</taxon>
        <taxon>Oppiidae</taxon>
        <taxon>Oppiella</taxon>
    </lineage>
</organism>
<keyword evidence="2" id="KW-1185">Reference proteome</keyword>
<dbReference type="PANTHER" id="PTHR32046:SF11">
    <property type="entry name" value="IMMUNE-ASSOCIATED NUCLEOTIDE-BINDING PROTEIN 10-LIKE"/>
    <property type="match status" value="1"/>
</dbReference>
<dbReference type="Proteomes" id="UP000728032">
    <property type="component" value="Unassembled WGS sequence"/>
</dbReference>
<dbReference type="EMBL" id="OC917533">
    <property type="protein sequence ID" value="CAD7647339.1"/>
    <property type="molecule type" value="Genomic_DNA"/>
</dbReference>
<sequence>ICVLLKPTEAKVSVLFKYCLFQLFSHLNKSAVNNILFLFTHARGSNYTPGDTGPVLSKFLKDIKDNPPNVDIEYSNKNIYCFDNEAFRYLLASTPPYNITYKPFYIRQLSASWDRSVKECERLLQHIVSLPPHKVQDTLSLNNSRQQILLLTQPLADLSKCISDNQKLCENHKKEIKDFEGTIEELQNKLYVPRVSVISMPLDKPRMCHHSYLTHLYISYESIMEVKQVRDEIIYEKLTTSQEAQDAKAKQLRVLEKHVKQLSKEQAIISRCMARFVSFLKRNALTPFNDGFESYVRYLIETERVATNNRSTIDKLEQLLDDHHKEIERLSDAMDKNDTISGCITVEDIEGCIRELYSLKLNGKTIRDMMNLQSECRAQNHTSGNEINYVMTEGSLLSKIKMFVDFDFI</sequence>
<dbReference type="EMBL" id="CAJPVJ010002708">
    <property type="protein sequence ID" value="CAG2166686.1"/>
    <property type="molecule type" value="Genomic_DNA"/>
</dbReference>
<name>A0A7R9QIS5_9ACAR</name>
<reference evidence="1" key="1">
    <citation type="submission" date="2020-11" db="EMBL/GenBank/DDBJ databases">
        <authorList>
            <person name="Tran Van P."/>
        </authorList>
    </citation>
    <scope>NUCLEOTIDE SEQUENCE</scope>
</reference>
<accession>A0A7R9QIS5</accession>
<dbReference type="AlphaFoldDB" id="A0A7R9QIS5"/>
<evidence type="ECO:0000313" key="1">
    <source>
        <dbReference type="EMBL" id="CAD7647339.1"/>
    </source>
</evidence>
<protein>
    <submittedName>
        <fullName evidence="1">Uncharacterized protein</fullName>
    </submittedName>
</protein>
<gene>
    <name evidence="1" type="ORF">ONB1V03_LOCUS6201</name>
</gene>
<dbReference type="PANTHER" id="PTHR32046">
    <property type="entry name" value="G DOMAIN-CONTAINING PROTEIN"/>
    <property type="match status" value="1"/>
</dbReference>
<feature type="non-terminal residue" evidence="1">
    <location>
        <position position="409"/>
    </location>
</feature>
<evidence type="ECO:0000313" key="2">
    <source>
        <dbReference type="Proteomes" id="UP000728032"/>
    </source>
</evidence>
<dbReference type="OrthoDB" id="6511348at2759"/>